<evidence type="ECO:0000313" key="1">
    <source>
        <dbReference type="EMBL" id="MCK2035402.1"/>
    </source>
</evidence>
<name>A0ABT0FCG0_9MICO</name>
<accession>A0ABT0FCG0</accession>
<keyword evidence="2" id="KW-1185">Reference proteome</keyword>
<dbReference type="Proteomes" id="UP001300096">
    <property type="component" value="Unassembled WGS sequence"/>
</dbReference>
<organism evidence="1 2">
    <name type="scientific">Microbacterium croceum</name>
    <dbReference type="NCBI Taxonomy" id="2851645"/>
    <lineage>
        <taxon>Bacteria</taxon>
        <taxon>Bacillati</taxon>
        <taxon>Actinomycetota</taxon>
        <taxon>Actinomycetes</taxon>
        <taxon>Micrococcales</taxon>
        <taxon>Microbacteriaceae</taxon>
        <taxon>Microbacterium</taxon>
    </lineage>
</organism>
<dbReference type="Gene3D" id="3.40.50.1820">
    <property type="entry name" value="alpha/beta hydrolase"/>
    <property type="match status" value="1"/>
</dbReference>
<dbReference type="SUPFAM" id="SSF53474">
    <property type="entry name" value="alpha/beta-Hydrolases"/>
    <property type="match status" value="1"/>
</dbReference>
<dbReference type="InterPro" id="IPR029058">
    <property type="entry name" value="AB_hydrolase_fold"/>
</dbReference>
<proteinExistence type="predicted"/>
<gene>
    <name evidence="1" type="ORF">KZC51_04555</name>
</gene>
<dbReference type="EMBL" id="JAHWXN010000001">
    <property type="protein sequence ID" value="MCK2035402.1"/>
    <property type="molecule type" value="Genomic_DNA"/>
</dbReference>
<evidence type="ECO:0000313" key="2">
    <source>
        <dbReference type="Proteomes" id="UP001300096"/>
    </source>
</evidence>
<reference evidence="1 2" key="1">
    <citation type="submission" date="2021-06" db="EMBL/GenBank/DDBJ databases">
        <title>Genome-based taxonomic framework of Microbacterium strains isolated from marine environment, the description of four new species and reclassification of four preexisting species.</title>
        <authorList>
            <person name="Lee S.D."/>
            <person name="Kim S.-M."/>
            <person name="Byeon Y.-S."/>
            <person name="Yang H.L."/>
            <person name="Kim I.S."/>
        </authorList>
    </citation>
    <scope>NUCLEOTIDE SEQUENCE [LARGE SCALE GENOMIC DNA]</scope>
    <source>
        <strain evidence="1 2">SSW1-49</strain>
    </source>
</reference>
<dbReference type="GO" id="GO:0016787">
    <property type="term" value="F:hydrolase activity"/>
    <property type="evidence" value="ECO:0007669"/>
    <property type="project" value="UniProtKB-KW"/>
</dbReference>
<dbReference type="InterPro" id="IPR010315">
    <property type="entry name" value="DUF915_hydro-like"/>
</dbReference>
<keyword evidence="1" id="KW-0378">Hydrolase</keyword>
<dbReference type="Pfam" id="PF06028">
    <property type="entry name" value="DUF915"/>
    <property type="match status" value="1"/>
</dbReference>
<dbReference type="RefSeq" id="WP_247628825.1">
    <property type="nucleotide sequence ID" value="NZ_JAHWXN010000001.1"/>
</dbReference>
<sequence>MSEAVVLVSGGAAVTPFTDPDRASGSGLAAGNTLTALRAHLLARGAAVFTAPARLGPGEVREDSGWQGFADVPVVLPAEMTVNAVGGIDEGGARLAAFLRWLGEEYHCARIDLVAHSMGGLFSRAAIRELGDAGPSVTRLVTLGTPWDGSLLGDVLSDEVSVVDAHGDAATTQILERSRSYAAENSQGAADQVSRRFLREWNATQAGVLDAVTVTAVGAGHFRAASEPRQLWPHDGLVSQQSARADEVPVEVLPHVARRTFDHDVHSIFFADAFDLPWERALTWDPDVFAVVDDALQA</sequence>
<comment type="caution">
    <text evidence="1">The sequence shown here is derived from an EMBL/GenBank/DDBJ whole genome shotgun (WGS) entry which is preliminary data.</text>
</comment>
<protein>
    <submittedName>
        <fullName evidence="1">Alpha/beta hydrolase</fullName>
    </submittedName>
</protein>